<gene>
    <name evidence="2" type="ORF">EYF80_007106</name>
</gene>
<evidence type="ECO:0000313" key="3">
    <source>
        <dbReference type="Proteomes" id="UP000314294"/>
    </source>
</evidence>
<dbReference type="AlphaFoldDB" id="A0A4Z2IYL5"/>
<dbReference type="OrthoDB" id="8946688at2759"/>
<reference evidence="2 3" key="1">
    <citation type="submission" date="2019-03" db="EMBL/GenBank/DDBJ databases">
        <title>First draft genome of Liparis tanakae, snailfish: a comprehensive survey of snailfish specific genes.</title>
        <authorList>
            <person name="Kim W."/>
            <person name="Song I."/>
            <person name="Jeong J.-H."/>
            <person name="Kim D."/>
            <person name="Kim S."/>
            <person name="Ryu S."/>
            <person name="Song J.Y."/>
            <person name="Lee S.K."/>
        </authorList>
    </citation>
    <scope>NUCLEOTIDE SEQUENCE [LARGE SCALE GENOMIC DNA]</scope>
    <source>
        <tissue evidence="2">Muscle</tissue>
    </source>
</reference>
<dbReference type="Proteomes" id="UP000314294">
    <property type="component" value="Unassembled WGS sequence"/>
</dbReference>
<sequence>MYAVRCRTCRKRVGETGNQLQLRIRQHILNSTALTSSRAGAWRATGGGVGPSARRRKGAPGMTSRSGPGSGRRGEQFQ</sequence>
<protein>
    <submittedName>
        <fullName evidence="2">Uncharacterized protein</fullName>
    </submittedName>
</protein>
<comment type="caution">
    <text evidence="2">The sequence shown here is derived from an EMBL/GenBank/DDBJ whole genome shotgun (WGS) entry which is preliminary data.</text>
</comment>
<evidence type="ECO:0000313" key="2">
    <source>
        <dbReference type="EMBL" id="TNN82588.1"/>
    </source>
</evidence>
<proteinExistence type="predicted"/>
<feature type="region of interest" description="Disordered" evidence="1">
    <location>
        <begin position="39"/>
        <end position="78"/>
    </location>
</feature>
<accession>A0A4Z2IYL5</accession>
<keyword evidence="3" id="KW-1185">Reference proteome</keyword>
<organism evidence="2 3">
    <name type="scientific">Liparis tanakae</name>
    <name type="common">Tanaka's snailfish</name>
    <dbReference type="NCBI Taxonomy" id="230148"/>
    <lineage>
        <taxon>Eukaryota</taxon>
        <taxon>Metazoa</taxon>
        <taxon>Chordata</taxon>
        <taxon>Craniata</taxon>
        <taxon>Vertebrata</taxon>
        <taxon>Euteleostomi</taxon>
        <taxon>Actinopterygii</taxon>
        <taxon>Neopterygii</taxon>
        <taxon>Teleostei</taxon>
        <taxon>Neoteleostei</taxon>
        <taxon>Acanthomorphata</taxon>
        <taxon>Eupercaria</taxon>
        <taxon>Perciformes</taxon>
        <taxon>Cottioidei</taxon>
        <taxon>Cottales</taxon>
        <taxon>Liparidae</taxon>
        <taxon>Liparis</taxon>
    </lineage>
</organism>
<name>A0A4Z2IYL5_9TELE</name>
<evidence type="ECO:0000256" key="1">
    <source>
        <dbReference type="SAM" id="MobiDB-lite"/>
    </source>
</evidence>
<dbReference type="EMBL" id="SRLO01000038">
    <property type="protein sequence ID" value="TNN82588.1"/>
    <property type="molecule type" value="Genomic_DNA"/>
</dbReference>